<protein>
    <submittedName>
        <fullName evidence="1">Uncharacterized protein</fullName>
    </submittedName>
</protein>
<feature type="non-terminal residue" evidence="1">
    <location>
        <position position="606"/>
    </location>
</feature>
<dbReference type="AlphaFoldDB" id="A0AAV2S439"/>
<proteinExistence type="predicted"/>
<sequence>MADHRITNPPLSQLISLKTEQMAKDVKVSHSFETTTKGQKRNHEGNEIQIVGEINVEQDDTKLKQNHLEYVKKKKCNLSVNEIAQLKPKNSLSGPSYMPINVNIDVKELGNIYNSLSSQTVINEMSTIIKKETANLEPVPEETVAVIKKEPVDYLCVQQKRSKKSNLESGQDSPELFERVMISDISSDEEINTNLGVDDQAITSFNSNGNSLAAIAASLRALTHKIEDLKEIQRTTTHMGTPQYQPEGSWEEEVTAQKETANALQSVLYSLHKFLPHVVKIKENKKIVGLSPSTYERQIIVDINFEGSWLEKPEPASASEKIGHWPIPTQFPNSNKFATPPDHTNKIPLAVPCSFQDPELEKFLLAKSMNQGNKVLLNDAFDKPEYPLGPGIVHTILDSLARKAILERGISDTLLDAVAAIINTMLDDWERASGDLMEIKASLKEISKFLTLGHQTNWRCKSFIVAILVSNKVALRNYVLDNCGGPSTSKDIMKHTSFFTPSLFGEIPESLAKKVKSGSQTYWNHIIHTSKCYKKKKTPPYYNASKGVAQKSFNRQNRKVSDFGKKDRDFRQQVYCDPTQYKSKRKHAKKTMVERQRLEDNVVTSI</sequence>
<name>A0AAV2S439_MEGNR</name>
<evidence type="ECO:0000313" key="2">
    <source>
        <dbReference type="Proteomes" id="UP001497623"/>
    </source>
</evidence>
<evidence type="ECO:0000313" key="1">
    <source>
        <dbReference type="EMBL" id="CAL4155574.1"/>
    </source>
</evidence>
<comment type="caution">
    <text evidence="1">The sequence shown here is derived from an EMBL/GenBank/DDBJ whole genome shotgun (WGS) entry which is preliminary data.</text>
</comment>
<keyword evidence="2" id="KW-1185">Reference proteome</keyword>
<dbReference type="EMBL" id="CAXKWB010040770">
    <property type="protein sequence ID" value="CAL4155574.1"/>
    <property type="molecule type" value="Genomic_DNA"/>
</dbReference>
<organism evidence="1 2">
    <name type="scientific">Meganyctiphanes norvegica</name>
    <name type="common">Northern krill</name>
    <name type="synonym">Thysanopoda norvegica</name>
    <dbReference type="NCBI Taxonomy" id="48144"/>
    <lineage>
        <taxon>Eukaryota</taxon>
        <taxon>Metazoa</taxon>
        <taxon>Ecdysozoa</taxon>
        <taxon>Arthropoda</taxon>
        <taxon>Crustacea</taxon>
        <taxon>Multicrustacea</taxon>
        <taxon>Malacostraca</taxon>
        <taxon>Eumalacostraca</taxon>
        <taxon>Eucarida</taxon>
        <taxon>Euphausiacea</taxon>
        <taxon>Euphausiidae</taxon>
        <taxon>Meganyctiphanes</taxon>
    </lineage>
</organism>
<dbReference type="Proteomes" id="UP001497623">
    <property type="component" value="Unassembled WGS sequence"/>
</dbReference>
<reference evidence="1 2" key="1">
    <citation type="submission" date="2024-05" db="EMBL/GenBank/DDBJ databases">
        <authorList>
            <person name="Wallberg A."/>
        </authorList>
    </citation>
    <scope>NUCLEOTIDE SEQUENCE [LARGE SCALE GENOMIC DNA]</scope>
</reference>
<gene>
    <name evidence="1" type="ORF">MNOR_LOCUS31529</name>
</gene>
<accession>A0AAV2S439</accession>